<protein>
    <recommendedName>
        <fullName evidence="1">PH domain-containing protein</fullName>
    </recommendedName>
</protein>
<dbReference type="InterPro" id="IPR001849">
    <property type="entry name" value="PH_domain"/>
</dbReference>
<feature type="domain" description="PH" evidence="1">
    <location>
        <begin position="1"/>
        <end position="28"/>
    </location>
</feature>
<dbReference type="PANTHER" id="PTHR37283:SF1">
    <property type="entry name" value="PH DOMAIN-CONTAINING PROTEIN YHR131C"/>
    <property type="match status" value="1"/>
</dbReference>
<sequence length="66" mass="7549">MEGEQFLLQARDVAGVIDWIEAIQAATNIALDLDERPMPKDHFFLVEDGDVHDDLILQHKPLLPRQ</sequence>
<evidence type="ECO:0000313" key="2">
    <source>
        <dbReference type="EMBL" id="KAK7685957.1"/>
    </source>
</evidence>
<name>A0AAW0G0Q0_9APHY</name>
<dbReference type="Proteomes" id="UP001385951">
    <property type="component" value="Unassembled WGS sequence"/>
</dbReference>
<reference evidence="2 3" key="1">
    <citation type="submission" date="2022-09" db="EMBL/GenBank/DDBJ databases">
        <authorList>
            <person name="Palmer J.M."/>
        </authorList>
    </citation>
    <scope>NUCLEOTIDE SEQUENCE [LARGE SCALE GENOMIC DNA]</scope>
    <source>
        <strain evidence="2 3">DSM 7382</strain>
    </source>
</reference>
<gene>
    <name evidence="2" type="ORF">QCA50_010767</name>
</gene>
<organism evidence="2 3">
    <name type="scientific">Cerrena zonata</name>
    <dbReference type="NCBI Taxonomy" id="2478898"/>
    <lineage>
        <taxon>Eukaryota</taxon>
        <taxon>Fungi</taxon>
        <taxon>Dikarya</taxon>
        <taxon>Basidiomycota</taxon>
        <taxon>Agaricomycotina</taxon>
        <taxon>Agaricomycetes</taxon>
        <taxon>Polyporales</taxon>
        <taxon>Cerrenaceae</taxon>
        <taxon>Cerrena</taxon>
    </lineage>
</organism>
<dbReference type="EMBL" id="JASBNA010000018">
    <property type="protein sequence ID" value="KAK7685957.1"/>
    <property type="molecule type" value="Genomic_DNA"/>
</dbReference>
<dbReference type="PROSITE" id="PS50003">
    <property type="entry name" value="PH_DOMAIN"/>
    <property type="match status" value="1"/>
</dbReference>
<dbReference type="AlphaFoldDB" id="A0AAW0G0Q0"/>
<evidence type="ECO:0000313" key="3">
    <source>
        <dbReference type="Proteomes" id="UP001385951"/>
    </source>
</evidence>
<dbReference type="PANTHER" id="PTHR37283">
    <property type="entry name" value="PH DOMAIN-CONTAINING PROTEIN YHR131C"/>
    <property type="match status" value="1"/>
</dbReference>
<evidence type="ECO:0000259" key="1">
    <source>
        <dbReference type="PROSITE" id="PS50003"/>
    </source>
</evidence>
<accession>A0AAW0G0Q0</accession>
<keyword evidence="3" id="KW-1185">Reference proteome</keyword>
<comment type="caution">
    <text evidence="2">The sequence shown here is derived from an EMBL/GenBank/DDBJ whole genome shotgun (WGS) entry which is preliminary data.</text>
</comment>
<proteinExistence type="predicted"/>